<proteinExistence type="inferred from homology"/>
<dbReference type="RefSeq" id="WP_147089793.1">
    <property type="nucleotide sequence ID" value="NZ_BAABJD010000001.1"/>
</dbReference>
<reference evidence="4 5" key="1">
    <citation type="journal article" date="2013" name="J. Microbiol. Biotechnol.">
        <title>Novosphingobium ginsenosidimutans sp. nov., with the ability to convert ginsenoside.</title>
        <authorList>
            <person name="Kim J.K."/>
            <person name="He D."/>
            <person name="Liu Q.M."/>
            <person name="Park H.Y."/>
            <person name="Jung M.S."/>
            <person name="Yoon M.H."/>
            <person name="Kim S.C."/>
            <person name="Im W.T."/>
        </authorList>
    </citation>
    <scope>NUCLEOTIDE SEQUENCE [LARGE SCALE GENOMIC DNA]</scope>
    <source>
        <strain evidence="4 5">FW-6</strain>
    </source>
</reference>
<evidence type="ECO:0000256" key="1">
    <source>
        <dbReference type="ARBA" id="ARBA00005125"/>
    </source>
</evidence>
<keyword evidence="5" id="KW-1185">Reference proteome</keyword>
<comment type="pathway">
    <text evidence="1">Bacterial outer membrane biogenesis; LPS O-antigen biosynthesis.</text>
</comment>
<dbReference type="InterPro" id="IPR001509">
    <property type="entry name" value="Epimerase_deHydtase"/>
</dbReference>
<dbReference type="OrthoDB" id="9801785at2"/>
<dbReference type="InterPro" id="IPR036291">
    <property type="entry name" value="NAD(P)-bd_dom_sf"/>
</dbReference>
<dbReference type="KEGG" id="ngf:FRF71_06485"/>
<evidence type="ECO:0000313" key="4">
    <source>
        <dbReference type="EMBL" id="QEA15815.1"/>
    </source>
</evidence>
<name>A0A5B8S5W7_9SPHN</name>
<organism evidence="4 5">
    <name type="scientific">Novosphingobium ginsenosidimutans</name>
    <dbReference type="NCBI Taxonomy" id="1176536"/>
    <lineage>
        <taxon>Bacteria</taxon>
        <taxon>Pseudomonadati</taxon>
        <taxon>Pseudomonadota</taxon>
        <taxon>Alphaproteobacteria</taxon>
        <taxon>Sphingomonadales</taxon>
        <taxon>Sphingomonadaceae</taxon>
        <taxon>Novosphingobium</taxon>
    </lineage>
</organism>
<accession>A0A5B8S5W7</accession>
<evidence type="ECO:0000256" key="2">
    <source>
        <dbReference type="ARBA" id="ARBA00007637"/>
    </source>
</evidence>
<feature type="domain" description="NAD-dependent epimerase/dehydratase" evidence="3">
    <location>
        <begin position="168"/>
        <end position="285"/>
    </location>
</feature>
<comment type="similarity">
    <text evidence="2">Belongs to the NAD(P)-dependent epimerase/dehydratase family.</text>
</comment>
<sequence>MSQLVLVTGGAGFIGTHLVHKLLEAGLRVRILDNLSPQIHGTEAHLHYEPPVGVDFVLGDVTSRDDVMRAIDEVSTIVHLAAETGTGQSMYEIDRYYRVNVQATALIFDVLANRADRQVSNFVLASSRSVYGEGAYNCSACAARRFPPPRQQQQLARHDWEPRCSECEGALEPVPTREDDKLQPASIYAATKLAQEDLVRVAASAQGLAHSVLRFQNVYGEGQSLANPYTGILSIFSTRIRLGLSLPIFEDGSETRDFVHVDDVAEAVLASVLTPAAAGVTANVGSGRATSIFEVATLLANIMDAREMPHVSGAYRVGDIRHNFADLGQLQASFGVTPQVSLEHGLRRFVDWVGTQPIPEDQLDKANEELRKRNLAG</sequence>
<dbReference type="Pfam" id="PF01370">
    <property type="entry name" value="Epimerase"/>
    <property type="match status" value="2"/>
</dbReference>
<protein>
    <submittedName>
        <fullName evidence="4">SDR family NAD(P)-dependent oxidoreductase</fullName>
    </submittedName>
</protein>
<dbReference type="Proteomes" id="UP000321172">
    <property type="component" value="Chromosome"/>
</dbReference>
<dbReference type="EMBL" id="CP042345">
    <property type="protein sequence ID" value="QEA15815.1"/>
    <property type="molecule type" value="Genomic_DNA"/>
</dbReference>
<feature type="domain" description="NAD-dependent epimerase/dehydratase" evidence="3">
    <location>
        <begin position="5"/>
        <end position="136"/>
    </location>
</feature>
<dbReference type="AlphaFoldDB" id="A0A5B8S5W7"/>
<dbReference type="PANTHER" id="PTHR43000">
    <property type="entry name" value="DTDP-D-GLUCOSE 4,6-DEHYDRATASE-RELATED"/>
    <property type="match status" value="1"/>
</dbReference>
<evidence type="ECO:0000259" key="3">
    <source>
        <dbReference type="Pfam" id="PF01370"/>
    </source>
</evidence>
<evidence type="ECO:0000313" key="5">
    <source>
        <dbReference type="Proteomes" id="UP000321172"/>
    </source>
</evidence>
<gene>
    <name evidence="4" type="ORF">FRF71_06485</name>
</gene>
<dbReference type="SUPFAM" id="SSF51735">
    <property type="entry name" value="NAD(P)-binding Rossmann-fold domains"/>
    <property type="match status" value="1"/>
</dbReference>
<dbReference type="Gene3D" id="3.40.50.720">
    <property type="entry name" value="NAD(P)-binding Rossmann-like Domain"/>
    <property type="match status" value="1"/>
</dbReference>